<organism evidence="7 8">
    <name type="scientific">Meloidogyne enterolobii</name>
    <name type="common">Root-knot nematode worm</name>
    <name type="synonym">Meloidogyne mayaguensis</name>
    <dbReference type="NCBI Taxonomy" id="390850"/>
    <lineage>
        <taxon>Eukaryota</taxon>
        <taxon>Metazoa</taxon>
        <taxon>Ecdysozoa</taxon>
        <taxon>Nematoda</taxon>
        <taxon>Chromadorea</taxon>
        <taxon>Rhabditida</taxon>
        <taxon>Tylenchina</taxon>
        <taxon>Tylenchomorpha</taxon>
        <taxon>Tylenchoidea</taxon>
        <taxon>Meloidogynidae</taxon>
        <taxon>Meloidogyninae</taxon>
        <taxon>Meloidogyne</taxon>
    </lineage>
</organism>
<comment type="caution">
    <text evidence="7">The sequence shown here is derived from an EMBL/GenBank/DDBJ whole genome shotgun (WGS) entry which is preliminary data.</text>
</comment>
<reference evidence="7 8" key="1">
    <citation type="submission" date="2020-08" db="EMBL/GenBank/DDBJ databases">
        <authorList>
            <person name="Koutsovoulos G."/>
            <person name="Danchin GJ E."/>
        </authorList>
    </citation>
    <scope>NUCLEOTIDE SEQUENCE [LARGE SCALE GENOMIC DNA]</scope>
</reference>
<evidence type="ECO:0000256" key="3">
    <source>
        <dbReference type="ARBA" id="ARBA00022670"/>
    </source>
</evidence>
<dbReference type="Gene3D" id="3.40.50.1820">
    <property type="entry name" value="alpha/beta hydrolase"/>
    <property type="match status" value="2"/>
</dbReference>
<evidence type="ECO:0000256" key="4">
    <source>
        <dbReference type="ARBA" id="ARBA00022729"/>
    </source>
</evidence>
<proteinExistence type="inferred from homology"/>
<dbReference type="GO" id="GO:0004185">
    <property type="term" value="F:serine-type carboxypeptidase activity"/>
    <property type="evidence" value="ECO:0007669"/>
    <property type="project" value="InterPro"/>
</dbReference>
<dbReference type="PANTHER" id="PTHR11802">
    <property type="entry name" value="SERINE PROTEASE FAMILY S10 SERINE CARBOXYPEPTIDASE"/>
    <property type="match status" value="1"/>
</dbReference>
<dbReference type="InterPro" id="IPR001563">
    <property type="entry name" value="Peptidase_S10"/>
</dbReference>
<protein>
    <submittedName>
        <fullName evidence="7">Uncharacterized protein</fullName>
    </submittedName>
</protein>
<keyword evidence="5" id="KW-0378">Hydrolase</keyword>
<dbReference type="PANTHER" id="PTHR11802:SF3">
    <property type="entry name" value="RETINOID-INDUCIBLE SERINE CARBOXYPEPTIDASE"/>
    <property type="match status" value="1"/>
</dbReference>
<dbReference type="OrthoDB" id="1022205at2759"/>
<keyword evidence="4" id="KW-0732">Signal</keyword>
<evidence type="ECO:0000313" key="8">
    <source>
        <dbReference type="Proteomes" id="UP000580250"/>
    </source>
</evidence>
<dbReference type="InterPro" id="IPR029058">
    <property type="entry name" value="AB_hydrolase_fold"/>
</dbReference>
<dbReference type="AlphaFoldDB" id="A0A6V7VEY8"/>
<evidence type="ECO:0000256" key="6">
    <source>
        <dbReference type="ARBA" id="ARBA00023180"/>
    </source>
</evidence>
<evidence type="ECO:0000256" key="1">
    <source>
        <dbReference type="ARBA" id="ARBA00009431"/>
    </source>
</evidence>
<dbReference type="EMBL" id="CAJEWN010000219">
    <property type="protein sequence ID" value="CAD2173525.1"/>
    <property type="molecule type" value="Genomic_DNA"/>
</dbReference>
<dbReference type="Pfam" id="PF00450">
    <property type="entry name" value="Peptidase_S10"/>
    <property type="match status" value="2"/>
</dbReference>
<dbReference type="SUPFAM" id="SSF53474">
    <property type="entry name" value="alpha/beta-Hydrolases"/>
    <property type="match status" value="1"/>
</dbReference>
<sequence length="340" mass="38748">MNLINNLFKIKIFAFSIFLSLNLILAQKINKNGKDDEITEKLPGQDFDLNFKHYSGYLQVSKTKFLHYVLTKSQNNPDKDPLVLWLNGGPGCSSLLGLFTELGPYLLLEDGSNKLIKNPYAWNNNANVLFLESPAGVGYSYSTDGNITTNDDENTYRDGIIEMVYNNGISNPYDIYRDCDNMLTKSKTLTKNSLLGKFSRTPFILKTLGSFLLTENKFENLKIQSEDDSYDEPIIPCINGDILTKYLNLPKVREAFHIPNNITWKECNDDFSAKYDQQYADMVDFMKNIIKAKVPVWAYYGDTDIVCNFLIGERFATQLGITLLTPKTPWILKTKLGYCN</sequence>
<dbReference type="PRINTS" id="PR00724">
    <property type="entry name" value="CRBOXYPTASEC"/>
</dbReference>
<evidence type="ECO:0000256" key="2">
    <source>
        <dbReference type="ARBA" id="ARBA00022645"/>
    </source>
</evidence>
<accession>A0A6V7VEY8</accession>
<evidence type="ECO:0000256" key="5">
    <source>
        <dbReference type="ARBA" id="ARBA00022801"/>
    </source>
</evidence>
<evidence type="ECO:0000313" key="7">
    <source>
        <dbReference type="EMBL" id="CAD2173525.1"/>
    </source>
</evidence>
<keyword evidence="6" id="KW-0325">Glycoprotein</keyword>
<dbReference type="Proteomes" id="UP000580250">
    <property type="component" value="Unassembled WGS sequence"/>
</dbReference>
<keyword evidence="3" id="KW-0645">Protease</keyword>
<dbReference type="GO" id="GO:0006508">
    <property type="term" value="P:proteolysis"/>
    <property type="evidence" value="ECO:0007669"/>
    <property type="project" value="InterPro"/>
</dbReference>
<comment type="similarity">
    <text evidence="1">Belongs to the peptidase S10 family.</text>
</comment>
<name>A0A6V7VEY8_MELEN</name>
<keyword evidence="2" id="KW-0121">Carboxypeptidase</keyword>
<gene>
    <name evidence="7" type="ORF">MENT_LOCUS25140</name>
</gene>